<sequence>MKFCKPSLMLTVVLAVAMLGLTEANNSTPRLAPVRLCGRDFIRTVVRVCPDQGRRRRSLEEFEIPKSETSQEAGKTGGKTKGLADVLGVRKWREAHSLTKRNVRLAERCCHQGCTIAEIAESVCF</sequence>
<gene>
    <name evidence="10" type="primary">LOC109478043</name>
</gene>
<dbReference type="GeneID" id="109478043"/>
<name>A0A6P4ZM25_BRABE</name>
<dbReference type="KEGG" id="bbel:109478043"/>
<keyword evidence="3" id="KW-0964">Secreted</keyword>
<feature type="signal peptide" evidence="7">
    <location>
        <begin position="1"/>
        <end position="24"/>
    </location>
</feature>
<feature type="region of interest" description="Disordered" evidence="6">
    <location>
        <begin position="61"/>
        <end position="81"/>
    </location>
</feature>
<dbReference type="GO" id="GO:0001664">
    <property type="term" value="F:G protein-coupled receptor binding"/>
    <property type="evidence" value="ECO:0007669"/>
    <property type="project" value="TreeGrafter"/>
</dbReference>
<dbReference type="InterPro" id="IPR051777">
    <property type="entry name" value="Insulin-like_neuro_ligands"/>
</dbReference>
<dbReference type="GO" id="GO:0005576">
    <property type="term" value="C:extracellular region"/>
    <property type="evidence" value="ECO:0007669"/>
    <property type="project" value="UniProtKB-SubCell"/>
</dbReference>
<feature type="domain" description="Insulin-like" evidence="8">
    <location>
        <begin position="34"/>
        <end position="124"/>
    </location>
</feature>
<dbReference type="AlphaFoldDB" id="A0A6P4ZM25"/>
<evidence type="ECO:0000313" key="10">
    <source>
        <dbReference type="RefSeq" id="XP_019635059.1"/>
    </source>
</evidence>
<evidence type="ECO:0000256" key="6">
    <source>
        <dbReference type="SAM" id="MobiDB-lite"/>
    </source>
</evidence>
<evidence type="ECO:0000256" key="2">
    <source>
        <dbReference type="ARBA" id="ARBA00011207"/>
    </source>
</evidence>
<dbReference type="PANTHER" id="PTHR20968">
    <property type="entry name" value="ILGF DOMAIN-CONTAINING PROTEIN"/>
    <property type="match status" value="1"/>
</dbReference>
<keyword evidence="4" id="KW-0372">Hormone</keyword>
<reference evidence="10" key="1">
    <citation type="submission" date="2025-08" db="UniProtKB">
        <authorList>
            <consortium name="RefSeq"/>
        </authorList>
    </citation>
    <scope>IDENTIFICATION</scope>
    <source>
        <tissue evidence="10">Gonad</tissue>
    </source>
</reference>
<protein>
    <submittedName>
        <fullName evidence="10">Uncharacterized protein LOC109478043</fullName>
    </submittedName>
</protein>
<feature type="chain" id="PRO_5028342378" evidence="7">
    <location>
        <begin position="25"/>
        <end position="125"/>
    </location>
</feature>
<keyword evidence="5" id="KW-1015">Disulfide bond</keyword>
<keyword evidence="7" id="KW-0732">Signal</keyword>
<dbReference type="InterPro" id="IPR016179">
    <property type="entry name" value="Insulin-like"/>
</dbReference>
<evidence type="ECO:0000256" key="5">
    <source>
        <dbReference type="ARBA" id="ARBA00023157"/>
    </source>
</evidence>
<evidence type="ECO:0000259" key="8">
    <source>
        <dbReference type="SMART" id="SM00078"/>
    </source>
</evidence>
<evidence type="ECO:0000256" key="3">
    <source>
        <dbReference type="ARBA" id="ARBA00022525"/>
    </source>
</evidence>
<evidence type="ECO:0000256" key="4">
    <source>
        <dbReference type="ARBA" id="ARBA00022702"/>
    </source>
</evidence>
<dbReference type="Pfam" id="PF00049">
    <property type="entry name" value="Insulin"/>
    <property type="match status" value="1"/>
</dbReference>
<comment type="subcellular location">
    <subcellularLocation>
        <location evidence="1">Secreted</location>
    </subcellularLocation>
</comment>
<evidence type="ECO:0000256" key="7">
    <source>
        <dbReference type="SAM" id="SignalP"/>
    </source>
</evidence>
<dbReference type="OrthoDB" id="9443437at2759"/>
<proteinExistence type="predicted"/>
<dbReference type="InterPro" id="IPR036438">
    <property type="entry name" value="Insulin-like_sf"/>
</dbReference>
<evidence type="ECO:0000256" key="1">
    <source>
        <dbReference type="ARBA" id="ARBA00004613"/>
    </source>
</evidence>
<organism evidence="9 10">
    <name type="scientific">Branchiostoma belcheri</name>
    <name type="common">Amphioxus</name>
    <dbReference type="NCBI Taxonomy" id="7741"/>
    <lineage>
        <taxon>Eukaryota</taxon>
        <taxon>Metazoa</taxon>
        <taxon>Chordata</taxon>
        <taxon>Cephalochordata</taxon>
        <taxon>Leptocardii</taxon>
        <taxon>Amphioxiformes</taxon>
        <taxon>Branchiostomatidae</taxon>
        <taxon>Branchiostoma</taxon>
    </lineage>
</organism>
<evidence type="ECO:0000313" key="9">
    <source>
        <dbReference type="Proteomes" id="UP000515135"/>
    </source>
</evidence>
<dbReference type="Proteomes" id="UP000515135">
    <property type="component" value="Unplaced"/>
</dbReference>
<keyword evidence="9" id="KW-1185">Reference proteome</keyword>
<dbReference type="SMART" id="SM00078">
    <property type="entry name" value="IlGF"/>
    <property type="match status" value="1"/>
</dbReference>
<dbReference type="GO" id="GO:0005179">
    <property type="term" value="F:hormone activity"/>
    <property type="evidence" value="ECO:0007669"/>
    <property type="project" value="UniProtKB-KW"/>
</dbReference>
<dbReference type="Gene3D" id="1.10.100.10">
    <property type="entry name" value="Insulin-like"/>
    <property type="match status" value="1"/>
</dbReference>
<dbReference type="SUPFAM" id="SSF56994">
    <property type="entry name" value="Insulin-like"/>
    <property type="match status" value="1"/>
</dbReference>
<comment type="subunit">
    <text evidence="2">Heterodimer of a B chain and an A chain linked by two disulfide bonds.</text>
</comment>
<accession>A0A6P4ZM25</accession>
<dbReference type="RefSeq" id="XP_019635059.1">
    <property type="nucleotide sequence ID" value="XM_019779500.1"/>
</dbReference>